<name>A0A9P3PFK1_LYOSH</name>
<proteinExistence type="predicted"/>
<gene>
    <name evidence="3" type="ORF">LshimejAT787_0201110</name>
</gene>
<feature type="coiled-coil region" evidence="1">
    <location>
        <begin position="221"/>
        <end position="261"/>
    </location>
</feature>
<evidence type="ECO:0000313" key="4">
    <source>
        <dbReference type="Proteomes" id="UP001063166"/>
    </source>
</evidence>
<comment type="caution">
    <text evidence="3">The sequence shown here is derived from an EMBL/GenBank/DDBJ whole genome shotgun (WGS) entry which is preliminary data.</text>
</comment>
<dbReference type="OrthoDB" id="3266275at2759"/>
<feature type="region of interest" description="Disordered" evidence="2">
    <location>
        <begin position="110"/>
        <end position="193"/>
    </location>
</feature>
<protein>
    <submittedName>
        <fullName evidence="3">Uncharacterized protein</fullName>
    </submittedName>
</protein>
<feature type="region of interest" description="Disordered" evidence="2">
    <location>
        <begin position="266"/>
        <end position="315"/>
    </location>
</feature>
<evidence type="ECO:0000256" key="2">
    <source>
        <dbReference type="SAM" id="MobiDB-lite"/>
    </source>
</evidence>
<evidence type="ECO:0000256" key="1">
    <source>
        <dbReference type="SAM" id="Coils"/>
    </source>
</evidence>
<accession>A0A9P3PFK1</accession>
<feature type="compositionally biased region" description="Low complexity" evidence="2">
    <location>
        <begin position="296"/>
        <end position="311"/>
    </location>
</feature>
<dbReference type="EMBL" id="BRPK01000002">
    <property type="protein sequence ID" value="GLB34546.1"/>
    <property type="molecule type" value="Genomic_DNA"/>
</dbReference>
<reference evidence="3" key="1">
    <citation type="submission" date="2022-07" db="EMBL/GenBank/DDBJ databases">
        <title>The genome of Lyophyllum shimeji provides insight into the initial evolution of ectomycorrhizal fungal genome.</title>
        <authorList>
            <person name="Kobayashi Y."/>
            <person name="Shibata T."/>
            <person name="Hirakawa H."/>
            <person name="Shigenobu S."/>
            <person name="Nishiyama T."/>
            <person name="Yamada A."/>
            <person name="Hasebe M."/>
            <person name="Kawaguchi M."/>
        </authorList>
    </citation>
    <scope>NUCLEOTIDE SEQUENCE</scope>
    <source>
        <strain evidence="3">AT787</strain>
    </source>
</reference>
<evidence type="ECO:0000313" key="3">
    <source>
        <dbReference type="EMBL" id="GLB34546.1"/>
    </source>
</evidence>
<feature type="compositionally biased region" description="Polar residues" evidence="2">
    <location>
        <begin position="270"/>
        <end position="292"/>
    </location>
</feature>
<sequence>MASKLRNSWAEKIKNRLKRMGEITRGYMEEMGETGAGVARECDIDMTADNKFTNRWIEIKKVCPWFFEMRDLIGERPNLIRTGIGNSGTDIDMGALANSEGEVEVIGEVTEREENPLTDDDDLPHPSTLGELSNPPLPTPIRPALAKPEAPESVLSTKHKIEETPAGKTPARAGTSKPADPAKPPKKKSKMEEFSAIAQAEEVSRQRELELAKTKVEAAAMVKVESQKAVLQAKLAILQSKKEERAEKRRMKQDMKMEKMRLMHQLQMARLQQSTSDPGPSSHAASRSSTPGSFLPDASMSTSDASMSPSSGAGLNDWEALAPFGMFLPPPHAPES</sequence>
<dbReference type="AlphaFoldDB" id="A0A9P3PFK1"/>
<keyword evidence="4" id="KW-1185">Reference proteome</keyword>
<keyword evidence="1" id="KW-0175">Coiled coil</keyword>
<dbReference type="Proteomes" id="UP001063166">
    <property type="component" value="Unassembled WGS sequence"/>
</dbReference>
<organism evidence="3 4">
    <name type="scientific">Lyophyllum shimeji</name>
    <name type="common">Hon-shimeji</name>
    <name type="synonym">Tricholoma shimeji</name>
    <dbReference type="NCBI Taxonomy" id="47721"/>
    <lineage>
        <taxon>Eukaryota</taxon>
        <taxon>Fungi</taxon>
        <taxon>Dikarya</taxon>
        <taxon>Basidiomycota</taxon>
        <taxon>Agaricomycotina</taxon>
        <taxon>Agaricomycetes</taxon>
        <taxon>Agaricomycetidae</taxon>
        <taxon>Agaricales</taxon>
        <taxon>Tricholomatineae</taxon>
        <taxon>Lyophyllaceae</taxon>
        <taxon>Lyophyllum</taxon>
    </lineage>
</organism>